<dbReference type="PANTHER" id="PTHR10739">
    <property type="entry name" value="CYTIDYLYLTRANSFERASE"/>
    <property type="match status" value="1"/>
</dbReference>
<dbReference type="Gene3D" id="3.40.50.620">
    <property type="entry name" value="HUPs"/>
    <property type="match status" value="1"/>
</dbReference>
<keyword evidence="2" id="KW-0444">Lipid biosynthesis</keyword>
<dbReference type="PANTHER" id="PTHR10739:SF13">
    <property type="entry name" value="CHOLINE-PHOSPHATE CYTIDYLYLTRANSFERASE"/>
    <property type="match status" value="1"/>
</dbReference>
<evidence type="ECO:0000256" key="8">
    <source>
        <dbReference type="ARBA" id="ARBA00026101"/>
    </source>
</evidence>
<accession>A0ABY8EPS4</accession>
<evidence type="ECO:0000256" key="7">
    <source>
        <dbReference type="ARBA" id="ARBA00023264"/>
    </source>
</evidence>
<dbReference type="CDD" id="cd02174">
    <property type="entry name" value="CCT"/>
    <property type="match status" value="1"/>
</dbReference>
<evidence type="ECO:0000256" key="5">
    <source>
        <dbReference type="ARBA" id="ARBA00023098"/>
    </source>
</evidence>
<gene>
    <name evidence="11" type="primary">PCT1</name>
    <name evidence="11" type="ORF">GLX27_001018</name>
</gene>
<keyword evidence="4 11" id="KW-0548">Nucleotidyltransferase</keyword>
<dbReference type="NCBIfam" id="TIGR00125">
    <property type="entry name" value="cyt_tran_rel"/>
    <property type="match status" value="1"/>
</dbReference>
<keyword evidence="7" id="KW-1208">Phospholipid metabolism</keyword>
<dbReference type="Pfam" id="PF01467">
    <property type="entry name" value="CTP_transf_like"/>
    <property type="match status" value="1"/>
</dbReference>
<proteinExistence type="inferred from homology"/>
<evidence type="ECO:0000313" key="11">
    <source>
        <dbReference type="EMBL" id="WFD46383.1"/>
    </source>
</evidence>
<evidence type="ECO:0000256" key="1">
    <source>
        <dbReference type="ARBA" id="ARBA00010101"/>
    </source>
</evidence>
<keyword evidence="3 11" id="KW-0808">Transferase</keyword>
<dbReference type="SUPFAM" id="SSF52374">
    <property type="entry name" value="Nucleotidylyl transferase"/>
    <property type="match status" value="1"/>
</dbReference>
<evidence type="ECO:0000256" key="3">
    <source>
        <dbReference type="ARBA" id="ARBA00022679"/>
    </source>
</evidence>
<organism evidence="11 12">
    <name type="scientific">Malassezia furfur</name>
    <name type="common">Pityriasis versicolor infection agent</name>
    <name type="synonym">Pityrosporum furfur</name>
    <dbReference type="NCBI Taxonomy" id="55194"/>
    <lineage>
        <taxon>Eukaryota</taxon>
        <taxon>Fungi</taxon>
        <taxon>Dikarya</taxon>
        <taxon>Basidiomycota</taxon>
        <taxon>Ustilaginomycotina</taxon>
        <taxon>Malasseziomycetes</taxon>
        <taxon>Malasseziales</taxon>
        <taxon>Malasseziaceae</taxon>
        <taxon>Malassezia</taxon>
    </lineage>
</organism>
<keyword evidence="6" id="KW-0594">Phospholipid biosynthesis</keyword>
<dbReference type="InterPro" id="IPR041723">
    <property type="entry name" value="CCT"/>
</dbReference>
<name>A0ABY8EPS4_MALFU</name>
<evidence type="ECO:0000259" key="10">
    <source>
        <dbReference type="Pfam" id="PF01467"/>
    </source>
</evidence>
<reference evidence="11 12" key="1">
    <citation type="journal article" date="2020" name="Elife">
        <title>Loss of centromere function drives karyotype evolution in closely related Malassezia species.</title>
        <authorList>
            <person name="Sankaranarayanan S.R."/>
            <person name="Ianiri G."/>
            <person name="Coelho M.A."/>
            <person name="Reza M.H."/>
            <person name="Thimmappa B.C."/>
            <person name="Ganguly P."/>
            <person name="Vadnala R.N."/>
            <person name="Sun S."/>
            <person name="Siddharthan R."/>
            <person name="Tellgren-Roth C."/>
            <person name="Dawson T.L."/>
            <person name="Heitman J."/>
            <person name="Sanyal K."/>
        </authorList>
    </citation>
    <scope>NUCLEOTIDE SEQUENCE [LARGE SCALE GENOMIC DNA]</scope>
    <source>
        <strain evidence="11">CBS14141</strain>
    </source>
</reference>
<feature type="region of interest" description="Disordered" evidence="9">
    <location>
        <begin position="1"/>
        <end position="51"/>
    </location>
</feature>
<evidence type="ECO:0000256" key="6">
    <source>
        <dbReference type="ARBA" id="ARBA00023209"/>
    </source>
</evidence>
<dbReference type="EC" id="2.7.7.15" evidence="8"/>
<evidence type="ECO:0000313" key="12">
    <source>
        <dbReference type="Proteomes" id="UP000818624"/>
    </source>
</evidence>
<comment type="similarity">
    <text evidence="1">Belongs to the cytidylyltransferase family.</text>
</comment>
<sequence length="256" mass="28834">MATPSQPSKASVRQDEAESPSSAVTPTPKEVKAQSYDVLMGASRSHENGPSIAPIPSLESIREWVHAAIFNPSPERPYRINPPPQDRPVRIYADGVYDLFHYAHMLQLRQAKLSFPSVYLIVGVVSSDLCEKHKNRPMLESSERYEALRNCRWVDEVLEDAPWVIEPELVNKLAIDYVAHDELPYAMATGGQAQSHSDVYDWLKKEGRFLPTRRTEGISTSELMSRIVSMYREGDLDAKLEKMGESKLTSTSPYSP</sequence>
<feature type="compositionally biased region" description="Polar residues" evidence="9">
    <location>
        <begin position="1"/>
        <end position="11"/>
    </location>
</feature>
<dbReference type="GO" id="GO:0004105">
    <property type="term" value="F:choline-phosphate cytidylyltransferase activity"/>
    <property type="evidence" value="ECO:0007669"/>
    <property type="project" value="UniProtKB-EC"/>
</dbReference>
<keyword evidence="5" id="KW-0443">Lipid metabolism</keyword>
<dbReference type="InterPro" id="IPR045049">
    <property type="entry name" value="Pcy1-like"/>
</dbReference>
<evidence type="ECO:0000256" key="9">
    <source>
        <dbReference type="SAM" id="MobiDB-lite"/>
    </source>
</evidence>
<dbReference type="InterPro" id="IPR014729">
    <property type="entry name" value="Rossmann-like_a/b/a_fold"/>
</dbReference>
<feature type="domain" description="Cytidyltransferase-like" evidence="10">
    <location>
        <begin position="92"/>
        <end position="223"/>
    </location>
</feature>
<dbReference type="Proteomes" id="UP000818624">
    <property type="component" value="Chromosome 1"/>
</dbReference>
<evidence type="ECO:0000256" key="4">
    <source>
        <dbReference type="ARBA" id="ARBA00022695"/>
    </source>
</evidence>
<evidence type="ECO:0000256" key="2">
    <source>
        <dbReference type="ARBA" id="ARBA00022516"/>
    </source>
</evidence>
<protein>
    <recommendedName>
        <fullName evidence="8">choline-phosphate cytidylyltransferase</fullName>
        <ecNumber evidence="8">2.7.7.15</ecNumber>
    </recommendedName>
</protein>
<dbReference type="EMBL" id="CP046234">
    <property type="protein sequence ID" value="WFD46383.1"/>
    <property type="molecule type" value="Genomic_DNA"/>
</dbReference>
<dbReference type="InterPro" id="IPR004821">
    <property type="entry name" value="Cyt_trans-like"/>
</dbReference>
<keyword evidence="12" id="KW-1185">Reference proteome</keyword>